<reference evidence="3 4" key="1">
    <citation type="journal article" date="2021" name="Commun. Biol.">
        <title>The genome of Shorea leprosula (Dipterocarpaceae) highlights the ecological relevance of drought in aseasonal tropical rainforests.</title>
        <authorList>
            <person name="Ng K.K.S."/>
            <person name="Kobayashi M.J."/>
            <person name="Fawcett J.A."/>
            <person name="Hatakeyama M."/>
            <person name="Paape T."/>
            <person name="Ng C.H."/>
            <person name="Ang C.C."/>
            <person name="Tnah L.H."/>
            <person name="Lee C.T."/>
            <person name="Nishiyama T."/>
            <person name="Sese J."/>
            <person name="O'Brien M.J."/>
            <person name="Copetti D."/>
            <person name="Mohd Noor M.I."/>
            <person name="Ong R.C."/>
            <person name="Putra M."/>
            <person name="Sireger I.Z."/>
            <person name="Indrioko S."/>
            <person name="Kosugi Y."/>
            <person name="Izuno A."/>
            <person name="Isagi Y."/>
            <person name="Lee S.L."/>
            <person name="Shimizu K.K."/>
        </authorList>
    </citation>
    <scope>NUCLEOTIDE SEQUENCE [LARGE SCALE GENOMIC DNA]</scope>
    <source>
        <strain evidence="3">214</strain>
    </source>
</reference>
<evidence type="ECO:0000256" key="2">
    <source>
        <dbReference type="SAM" id="MobiDB-lite"/>
    </source>
</evidence>
<accession>A0AAV5I1J0</accession>
<organism evidence="3 4">
    <name type="scientific">Rubroshorea leprosula</name>
    <dbReference type="NCBI Taxonomy" id="152421"/>
    <lineage>
        <taxon>Eukaryota</taxon>
        <taxon>Viridiplantae</taxon>
        <taxon>Streptophyta</taxon>
        <taxon>Embryophyta</taxon>
        <taxon>Tracheophyta</taxon>
        <taxon>Spermatophyta</taxon>
        <taxon>Magnoliopsida</taxon>
        <taxon>eudicotyledons</taxon>
        <taxon>Gunneridae</taxon>
        <taxon>Pentapetalae</taxon>
        <taxon>rosids</taxon>
        <taxon>malvids</taxon>
        <taxon>Malvales</taxon>
        <taxon>Dipterocarpaceae</taxon>
        <taxon>Rubroshorea</taxon>
    </lineage>
</organism>
<evidence type="ECO:0000256" key="1">
    <source>
        <dbReference type="SAM" id="Coils"/>
    </source>
</evidence>
<sequence>MDKFLGVIGGMAILKKPRKKSKTLEKAAIGKGDGNVGKGQMSSTEARAAEEVELRSKRKRDEVDQAQKKKRRVEDEVRGDEVVEFVPRLAPVELDPDLRETEVPAPGKGKAFVPTPFLQSSIFGSKKFSAVKNFIDAYVPEVDRRKAREEALVHGGTSVVRHALELVKERNNLQKERDELLKKNGEMKRELDIVVPTVTSLQEERDTLKTILSFEEKKGRICKEENEA</sequence>
<protein>
    <submittedName>
        <fullName evidence="3">Uncharacterized protein</fullName>
    </submittedName>
</protein>
<evidence type="ECO:0000313" key="4">
    <source>
        <dbReference type="Proteomes" id="UP001054252"/>
    </source>
</evidence>
<feature type="coiled-coil region" evidence="1">
    <location>
        <begin position="163"/>
        <end position="190"/>
    </location>
</feature>
<keyword evidence="4" id="KW-1185">Reference proteome</keyword>
<comment type="caution">
    <text evidence="3">The sequence shown here is derived from an EMBL/GenBank/DDBJ whole genome shotgun (WGS) entry which is preliminary data.</text>
</comment>
<keyword evidence="1" id="KW-0175">Coiled coil</keyword>
<proteinExistence type="predicted"/>
<evidence type="ECO:0000313" key="3">
    <source>
        <dbReference type="EMBL" id="GKU93386.1"/>
    </source>
</evidence>
<feature type="compositionally biased region" description="Basic and acidic residues" evidence="2">
    <location>
        <begin position="47"/>
        <end position="78"/>
    </location>
</feature>
<dbReference type="Proteomes" id="UP001054252">
    <property type="component" value="Unassembled WGS sequence"/>
</dbReference>
<name>A0AAV5I1J0_9ROSI</name>
<dbReference type="AlphaFoldDB" id="A0AAV5I1J0"/>
<gene>
    <name evidence="3" type="ORF">SLEP1_g6981</name>
</gene>
<feature type="region of interest" description="Disordered" evidence="2">
    <location>
        <begin position="18"/>
        <end position="78"/>
    </location>
</feature>
<dbReference type="EMBL" id="BPVZ01000007">
    <property type="protein sequence ID" value="GKU93386.1"/>
    <property type="molecule type" value="Genomic_DNA"/>
</dbReference>